<keyword evidence="3" id="KW-1003">Cell membrane</keyword>
<sequence length="325" mass="34920">MGGRGRFLGRRALQGLPTIFLIVTFNFFLLHLAPGDPASVMAGEAGAATPEYMAQLRAQFGLDQPLLVQYLRYVWNVATLDFGYSFRYQESNLSLIMGRMAATLLLAGSSILISVGLGTLLGLIAAMRRNRIEAALILLVTVLAYASPIFWLGLMFIVVFAIQLGWVPTSGMVTAGGPGAGLGHWLDVAHHLVLPAVTLSLFYMALYTRLMRASVLENLRMNYVTTARAKGVAPRRLVLRHVLRNAVLPIVTMAGVQVGGALGGSVVVEAVFGWPGLGQLAFEALFARDLNLLLGILTLSSVVVVLANLLVDLVHSIIDPRVALS</sequence>
<gene>
    <name evidence="9" type="ORF">EOD42_20615</name>
</gene>
<name>A0A437M1Y4_9PROT</name>
<evidence type="ECO:0000256" key="7">
    <source>
        <dbReference type="RuleBase" id="RU363032"/>
    </source>
</evidence>
<dbReference type="OrthoDB" id="9807402at2"/>
<dbReference type="AlphaFoldDB" id="A0A437M1Y4"/>
<dbReference type="RefSeq" id="WP_127789476.1">
    <property type="nucleotide sequence ID" value="NZ_SACL01000009.1"/>
</dbReference>
<evidence type="ECO:0000256" key="3">
    <source>
        <dbReference type="ARBA" id="ARBA00022475"/>
    </source>
</evidence>
<feature type="transmembrane region" description="Helical" evidence="7">
    <location>
        <begin position="292"/>
        <end position="311"/>
    </location>
</feature>
<dbReference type="PROSITE" id="PS50928">
    <property type="entry name" value="ABC_TM1"/>
    <property type="match status" value="1"/>
</dbReference>
<keyword evidence="10" id="KW-1185">Reference proteome</keyword>
<feature type="transmembrane region" description="Helical" evidence="7">
    <location>
        <begin position="100"/>
        <end position="124"/>
    </location>
</feature>
<dbReference type="Pfam" id="PF19300">
    <property type="entry name" value="BPD_transp_1_N"/>
    <property type="match status" value="1"/>
</dbReference>
<evidence type="ECO:0000256" key="2">
    <source>
        <dbReference type="ARBA" id="ARBA00022448"/>
    </source>
</evidence>
<evidence type="ECO:0000256" key="6">
    <source>
        <dbReference type="ARBA" id="ARBA00023136"/>
    </source>
</evidence>
<dbReference type="InterPro" id="IPR045621">
    <property type="entry name" value="BPD_transp_1_N"/>
</dbReference>
<keyword evidence="6 7" id="KW-0472">Membrane</keyword>
<feature type="transmembrane region" description="Helical" evidence="7">
    <location>
        <begin position="246"/>
        <end position="272"/>
    </location>
</feature>
<keyword evidence="5 7" id="KW-1133">Transmembrane helix</keyword>
<feature type="domain" description="ABC transmembrane type-1" evidence="8">
    <location>
        <begin position="100"/>
        <end position="315"/>
    </location>
</feature>
<proteinExistence type="inferred from homology"/>
<dbReference type="Pfam" id="PF00528">
    <property type="entry name" value="BPD_transp_1"/>
    <property type="match status" value="1"/>
</dbReference>
<dbReference type="PANTHER" id="PTHR43163:SF9">
    <property type="entry name" value="ABC TRANSPORTER PERMEASE PROTEIN"/>
    <property type="match status" value="1"/>
</dbReference>
<comment type="caution">
    <text evidence="9">The sequence shown here is derived from an EMBL/GenBank/DDBJ whole genome shotgun (WGS) entry which is preliminary data.</text>
</comment>
<feature type="transmembrane region" description="Helical" evidence="7">
    <location>
        <begin position="188"/>
        <end position="206"/>
    </location>
</feature>
<dbReference type="GO" id="GO:0005886">
    <property type="term" value="C:plasma membrane"/>
    <property type="evidence" value="ECO:0007669"/>
    <property type="project" value="UniProtKB-SubCell"/>
</dbReference>
<dbReference type="InterPro" id="IPR035906">
    <property type="entry name" value="MetI-like_sf"/>
</dbReference>
<evidence type="ECO:0000313" key="10">
    <source>
        <dbReference type="Proteomes" id="UP000282957"/>
    </source>
</evidence>
<feature type="transmembrane region" description="Helical" evidence="7">
    <location>
        <begin position="12"/>
        <end position="33"/>
    </location>
</feature>
<evidence type="ECO:0000256" key="4">
    <source>
        <dbReference type="ARBA" id="ARBA00022692"/>
    </source>
</evidence>
<dbReference type="PANTHER" id="PTHR43163">
    <property type="entry name" value="DIPEPTIDE TRANSPORT SYSTEM PERMEASE PROTEIN DPPB-RELATED"/>
    <property type="match status" value="1"/>
</dbReference>
<accession>A0A437M1Y4</accession>
<dbReference type="SUPFAM" id="SSF161098">
    <property type="entry name" value="MetI-like"/>
    <property type="match status" value="1"/>
</dbReference>
<dbReference type="EMBL" id="SACL01000009">
    <property type="protein sequence ID" value="RVT91729.1"/>
    <property type="molecule type" value="Genomic_DNA"/>
</dbReference>
<dbReference type="CDD" id="cd06261">
    <property type="entry name" value="TM_PBP2"/>
    <property type="match status" value="1"/>
</dbReference>
<comment type="similarity">
    <text evidence="7">Belongs to the binding-protein-dependent transport system permease family.</text>
</comment>
<dbReference type="GO" id="GO:0055085">
    <property type="term" value="P:transmembrane transport"/>
    <property type="evidence" value="ECO:0007669"/>
    <property type="project" value="InterPro"/>
</dbReference>
<dbReference type="Gene3D" id="1.10.3720.10">
    <property type="entry name" value="MetI-like"/>
    <property type="match status" value="1"/>
</dbReference>
<protein>
    <submittedName>
        <fullName evidence="9">ABC transporter permease</fullName>
    </submittedName>
</protein>
<evidence type="ECO:0000259" key="8">
    <source>
        <dbReference type="PROSITE" id="PS50928"/>
    </source>
</evidence>
<reference evidence="9 10" key="1">
    <citation type="submission" date="2019-01" db="EMBL/GenBank/DDBJ databases">
        <authorList>
            <person name="Chen W.-M."/>
        </authorList>
    </citation>
    <scope>NUCLEOTIDE SEQUENCE [LARGE SCALE GENOMIC DNA]</scope>
    <source>
        <strain evidence="9 10">CCP-6</strain>
    </source>
</reference>
<dbReference type="InterPro" id="IPR000515">
    <property type="entry name" value="MetI-like"/>
</dbReference>
<keyword evidence="4 7" id="KW-0812">Transmembrane</keyword>
<evidence type="ECO:0000256" key="1">
    <source>
        <dbReference type="ARBA" id="ARBA00004651"/>
    </source>
</evidence>
<evidence type="ECO:0000313" key="9">
    <source>
        <dbReference type="EMBL" id="RVT91729.1"/>
    </source>
</evidence>
<comment type="subcellular location">
    <subcellularLocation>
        <location evidence="1 7">Cell membrane</location>
        <topology evidence="1 7">Multi-pass membrane protein</topology>
    </subcellularLocation>
</comment>
<evidence type="ECO:0000256" key="5">
    <source>
        <dbReference type="ARBA" id="ARBA00022989"/>
    </source>
</evidence>
<organism evidence="9 10">
    <name type="scientific">Rhodovarius crocodyli</name>
    <dbReference type="NCBI Taxonomy" id="1979269"/>
    <lineage>
        <taxon>Bacteria</taxon>
        <taxon>Pseudomonadati</taxon>
        <taxon>Pseudomonadota</taxon>
        <taxon>Alphaproteobacteria</taxon>
        <taxon>Acetobacterales</taxon>
        <taxon>Roseomonadaceae</taxon>
        <taxon>Rhodovarius</taxon>
    </lineage>
</organism>
<dbReference type="Proteomes" id="UP000282957">
    <property type="component" value="Unassembled WGS sequence"/>
</dbReference>
<feature type="transmembrane region" description="Helical" evidence="7">
    <location>
        <begin position="136"/>
        <end position="162"/>
    </location>
</feature>
<keyword evidence="2 7" id="KW-0813">Transport</keyword>